<name>A0A2S6HU87_9FIRM</name>
<dbReference type="Proteomes" id="UP000237749">
    <property type="component" value="Unassembled WGS sequence"/>
</dbReference>
<dbReference type="EMBL" id="PTJA01000004">
    <property type="protein sequence ID" value="PPK81356.1"/>
    <property type="molecule type" value="Genomic_DNA"/>
</dbReference>
<reference evidence="2 3" key="1">
    <citation type="submission" date="2018-02" db="EMBL/GenBank/DDBJ databases">
        <title>Genomic Encyclopedia of Archaeal and Bacterial Type Strains, Phase II (KMG-II): from individual species to whole genera.</title>
        <authorList>
            <person name="Goeker M."/>
        </authorList>
    </citation>
    <scope>NUCLEOTIDE SEQUENCE [LARGE SCALE GENOMIC DNA]</scope>
    <source>
        <strain evidence="2 3">DSM 3808</strain>
    </source>
</reference>
<organism evidence="2 3">
    <name type="scientific">Lacrimispora xylanisolvens</name>
    <dbReference type="NCBI Taxonomy" id="384636"/>
    <lineage>
        <taxon>Bacteria</taxon>
        <taxon>Bacillati</taxon>
        <taxon>Bacillota</taxon>
        <taxon>Clostridia</taxon>
        <taxon>Lachnospirales</taxon>
        <taxon>Lachnospiraceae</taxon>
        <taxon>Lacrimispora</taxon>
    </lineage>
</organism>
<gene>
    <name evidence="2" type="ORF">BXY41_104157</name>
</gene>
<dbReference type="GO" id="GO:0009898">
    <property type="term" value="C:cytoplasmic side of plasma membrane"/>
    <property type="evidence" value="ECO:0007669"/>
    <property type="project" value="TreeGrafter"/>
</dbReference>
<comment type="caution">
    <text evidence="2">The sequence shown here is derived from an EMBL/GenBank/DDBJ whole genome shotgun (WGS) entry which is preliminary data.</text>
</comment>
<dbReference type="GO" id="GO:0005524">
    <property type="term" value="F:ATP binding"/>
    <property type="evidence" value="ECO:0007669"/>
    <property type="project" value="TreeGrafter"/>
</dbReference>
<dbReference type="PANTHER" id="PTHR43384:SF13">
    <property type="entry name" value="SLR0110 PROTEIN"/>
    <property type="match status" value="1"/>
</dbReference>
<dbReference type="SUPFAM" id="SSF52540">
    <property type="entry name" value="P-loop containing nucleoside triphosphate hydrolases"/>
    <property type="match status" value="1"/>
</dbReference>
<evidence type="ECO:0000313" key="3">
    <source>
        <dbReference type="Proteomes" id="UP000237749"/>
    </source>
</evidence>
<dbReference type="GO" id="GO:0005829">
    <property type="term" value="C:cytosol"/>
    <property type="evidence" value="ECO:0007669"/>
    <property type="project" value="TreeGrafter"/>
</dbReference>
<proteinExistence type="predicted"/>
<dbReference type="PANTHER" id="PTHR43384">
    <property type="entry name" value="SEPTUM SITE-DETERMINING PROTEIN MIND HOMOLOG, CHLOROPLASTIC-RELATED"/>
    <property type="match status" value="1"/>
</dbReference>
<dbReference type="GO" id="GO:0016887">
    <property type="term" value="F:ATP hydrolysis activity"/>
    <property type="evidence" value="ECO:0007669"/>
    <property type="project" value="TreeGrafter"/>
</dbReference>
<dbReference type="GO" id="GO:0051782">
    <property type="term" value="P:negative regulation of cell division"/>
    <property type="evidence" value="ECO:0007669"/>
    <property type="project" value="TreeGrafter"/>
</dbReference>
<accession>A0A2S6HU87</accession>
<feature type="domain" description="CobQ/CobB/MinD/ParA nucleotide binding" evidence="1">
    <location>
        <begin position="146"/>
        <end position="353"/>
    </location>
</feature>
<evidence type="ECO:0000313" key="2">
    <source>
        <dbReference type="EMBL" id="PPK81356.1"/>
    </source>
</evidence>
<dbReference type="Gene3D" id="3.40.50.300">
    <property type="entry name" value="P-loop containing nucleotide triphosphate hydrolases"/>
    <property type="match status" value="1"/>
</dbReference>
<dbReference type="InterPro" id="IPR002586">
    <property type="entry name" value="CobQ/CobB/MinD/ParA_Nub-bd_dom"/>
</dbReference>
<sequence>MGKGNQLVKIKVLLLGIPEKCSQIKTQIKDEEISIVGYVVDENQVLNEINRTMPDLILITDTSPMALRSCQQIYLLRPRSVPIVLSDLENSDLMYKILQSGVHYILHETIEPINLIAELKGIYSNESNRILALENTGAKSSKSKVIMVFGPKAGVGKTTLAVNLSIKLAQKNNKVVILDYDFQSGDVGSLLGMNPRNTILELIQEQSNPNVDTIRQFLSLHLSGVNFLPNPHSPEYGASITARQAESIIAALRVYYDYVIVDAVSGFDDTSASCIDCASSVLFVTGKDVPALHNAKKSLQVLAELTDKQKIRLIVGKCCGYGISDNDVSRVLGTPVWGSIPYDEKAAVAAANQGQPLVLSYPKSKICKEISNMAERLEGMNEGYRSVKSRKKKRMSFFQKGKETV</sequence>
<protein>
    <submittedName>
        <fullName evidence="2">Pilus assembly protein CpaE</fullName>
    </submittedName>
</protein>
<evidence type="ECO:0000259" key="1">
    <source>
        <dbReference type="Pfam" id="PF01656"/>
    </source>
</evidence>
<dbReference type="AlphaFoldDB" id="A0A2S6HU87"/>
<dbReference type="InterPro" id="IPR027417">
    <property type="entry name" value="P-loop_NTPase"/>
</dbReference>
<dbReference type="Pfam" id="PF01656">
    <property type="entry name" value="CbiA"/>
    <property type="match status" value="1"/>
</dbReference>
<dbReference type="InterPro" id="IPR050625">
    <property type="entry name" value="ParA/MinD_ATPase"/>
</dbReference>
<keyword evidence="3" id="KW-1185">Reference proteome</keyword>